<feature type="compositionally biased region" description="Basic residues" evidence="16">
    <location>
        <begin position="117"/>
        <end position="127"/>
    </location>
</feature>
<feature type="region of interest" description="Disordered" evidence="16">
    <location>
        <begin position="186"/>
        <end position="258"/>
    </location>
</feature>
<dbReference type="OMA" id="YWMHAAL"/>
<dbReference type="EMBL" id="CM000652">
    <property type="protein sequence ID" value="EED87999.1"/>
    <property type="molecule type" value="Genomic_DNA"/>
</dbReference>
<gene>
    <name evidence="18" type="ORF">THAPSDRAFT_11606</name>
</gene>
<dbReference type="Pfam" id="PF16953">
    <property type="entry name" value="PRORP"/>
    <property type="match status" value="1"/>
</dbReference>
<dbReference type="InParanoid" id="B8CF13"/>
<evidence type="ECO:0000256" key="7">
    <source>
        <dbReference type="ARBA" id="ARBA00022722"/>
    </source>
</evidence>
<evidence type="ECO:0000256" key="12">
    <source>
        <dbReference type="ARBA" id="ARBA00022946"/>
    </source>
</evidence>
<dbReference type="Gene3D" id="1.25.40.10">
    <property type="entry name" value="Tetratricopeptide repeat domain"/>
    <property type="match status" value="1"/>
</dbReference>
<keyword evidence="8" id="KW-0479">Metal-binding</keyword>
<comment type="similarity">
    <text evidence="4">Belongs to the PPR family. P subfamily.</text>
</comment>
<keyword evidence="12" id="KW-0809">Transit peptide</keyword>
<evidence type="ECO:0000256" key="3">
    <source>
        <dbReference type="ARBA" id="ARBA00004173"/>
    </source>
</evidence>
<feature type="compositionally biased region" description="Basic and acidic residues" evidence="16">
    <location>
        <begin position="235"/>
        <end position="245"/>
    </location>
</feature>
<evidence type="ECO:0000256" key="16">
    <source>
        <dbReference type="SAM" id="MobiDB-lite"/>
    </source>
</evidence>
<comment type="subcellular location">
    <subcellularLocation>
        <location evidence="3">Mitochondrion</location>
    </subcellularLocation>
</comment>
<evidence type="ECO:0000313" key="19">
    <source>
        <dbReference type="Proteomes" id="UP000001449"/>
    </source>
</evidence>
<keyword evidence="19" id="KW-1185">Reference proteome</keyword>
<comment type="cofactor">
    <cofactor evidence="2">
        <name>Mg(2+)</name>
        <dbReference type="ChEBI" id="CHEBI:18420"/>
    </cofactor>
</comment>
<keyword evidence="11" id="KW-0460">Magnesium</keyword>
<evidence type="ECO:0000256" key="13">
    <source>
        <dbReference type="ARBA" id="ARBA00023128"/>
    </source>
</evidence>
<feature type="region of interest" description="Disordered" evidence="16">
    <location>
        <begin position="375"/>
        <end position="408"/>
    </location>
</feature>
<reference evidence="18 19" key="1">
    <citation type="journal article" date="2004" name="Science">
        <title>The genome of the diatom Thalassiosira pseudonana: ecology, evolution, and metabolism.</title>
        <authorList>
            <person name="Armbrust E.V."/>
            <person name="Berges J.A."/>
            <person name="Bowler C."/>
            <person name="Green B.R."/>
            <person name="Martinez D."/>
            <person name="Putnam N.H."/>
            <person name="Zhou S."/>
            <person name="Allen A.E."/>
            <person name="Apt K.E."/>
            <person name="Bechner M."/>
            <person name="Brzezinski M.A."/>
            <person name="Chaal B.K."/>
            <person name="Chiovitti A."/>
            <person name="Davis A.K."/>
            <person name="Demarest M.S."/>
            <person name="Detter J.C."/>
            <person name="Glavina T."/>
            <person name="Goodstein D."/>
            <person name="Hadi M.Z."/>
            <person name="Hellsten U."/>
            <person name="Hildebrand M."/>
            <person name="Jenkins B.D."/>
            <person name="Jurka J."/>
            <person name="Kapitonov V.V."/>
            <person name="Kroger N."/>
            <person name="Lau W.W."/>
            <person name="Lane T.W."/>
            <person name="Larimer F.W."/>
            <person name="Lippmeier J.C."/>
            <person name="Lucas S."/>
            <person name="Medina M."/>
            <person name="Montsant A."/>
            <person name="Obornik M."/>
            <person name="Parker M.S."/>
            <person name="Palenik B."/>
            <person name="Pazour G.J."/>
            <person name="Richardson P.M."/>
            <person name="Rynearson T.A."/>
            <person name="Saito M.A."/>
            <person name="Schwartz D.C."/>
            <person name="Thamatrakoln K."/>
            <person name="Valentin K."/>
            <person name="Vardi A."/>
            <person name="Wilkerson F.P."/>
            <person name="Rokhsar D.S."/>
        </authorList>
    </citation>
    <scope>NUCLEOTIDE SEQUENCE [LARGE SCALE GENOMIC DNA]</scope>
    <source>
        <strain evidence="18 19">CCMP1335</strain>
    </source>
</reference>
<feature type="region of interest" description="Disordered" evidence="16">
    <location>
        <begin position="1"/>
        <end position="55"/>
    </location>
</feature>
<feature type="region of interest" description="Disordered" evidence="16">
    <location>
        <begin position="111"/>
        <end position="131"/>
    </location>
</feature>
<feature type="domain" description="PRORP" evidence="17">
    <location>
        <begin position="615"/>
        <end position="812"/>
    </location>
</feature>
<dbReference type="InterPro" id="IPR031595">
    <property type="entry name" value="PRORP_C"/>
</dbReference>
<dbReference type="PANTHER" id="PTHR13547:SF1">
    <property type="entry name" value="MITOCHONDRIAL RIBONUCLEASE P CATALYTIC SUBUNIT"/>
    <property type="match status" value="1"/>
</dbReference>
<name>B8CF13_THAPS</name>
<organism evidence="18 19">
    <name type="scientific">Thalassiosira pseudonana</name>
    <name type="common">Marine diatom</name>
    <name type="synonym">Cyclotella nana</name>
    <dbReference type="NCBI Taxonomy" id="35128"/>
    <lineage>
        <taxon>Eukaryota</taxon>
        <taxon>Sar</taxon>
        <taxon>Stramenopiles</taxon>
        <taxon>Ochrophyta</taxon>
        <taxon>Bacillariophyta</taxon>
        <taxon>Coscinodiscophyceae</taxon>
        <taxon>Thalassiosirophycidae</taxon>
        <taxon>Thalassiosirales</taxon>
        <taxon>Thalassiosiraceae</taxon>
        <taxon>Thalassiosira</taxon>
    </lineage>
</organism>
<accession>B8CF13</accession>
<sequence>MSEEPSSAGSASADVSNRPPPPIGVDVEPSPLLPDAKEDAADDGHVDKKARIEKLPDGATTDAALANTTATSINDHKNNEPIIDITNLEQMYNAQLINDYVHFHQSYNSTNTSMAPVKKKKGKRSSKNKMDPQILTTRRSIQLCCRDNTLSSALCVFHTALRDKVYLEPQTLYNLLNLCADGSVTGDGESGGKGGGDGSKMTKKKGRVHVGTPRFPKKGAKDEDGNEYNDGGDAADAKNEKRECNNNETTRSTTTTTSDIKLTTPLRLQHATQIHSLLTKLHIPLTEPAFTALVRLSTRAGDYQRAEMYLDDAERTQQCKGKLRMYSSLLKGYCGIAVDDGDYGNKDEEEGAANKVGPTKEGLVKALKVWKRMYDHSGGPSPGHPTANSGNPNDDDNSNNTTNETTLFGEGISPKITLTEYEYSALMQCATAIHDASVMERVLSDLAERILVPGLSTTENIMNWFRSDRCGGVTTITSENHTSSSSSALEEVVLPPREGGSIGEVSNLNGKGWKIYNNCTIDTSNGKLTLTGHTSDTAQYQLKPVLLTDNAWDEMRRMNQTIVLEGHVEGHVSEFQGGGKGKKRPRGEGSGGGGRGGRGDNRGGNSNKNNSNHKTERWKKFEGFIERHPSFDVVIDGANVGYYQQNFGNAPKHVDYKQIDGLLRHVLEGNSHEHHVILFLHERHFAERLVPSWAWPIIRDWDSDKSPYNRLTVYRTPVGMDDDWYWMHAALMNGGKKDAPPVLTISNDEMRDHHFQMLAHGSFLRWKERHQVRFDFGHWNNRIGRRDVLLEYPSSYSRRIQRLDGGAIAIPLPKKGDEGRFIDGTHVADDGAPMDETYVVIERVV</sequence>
<evidence type="ECO:0000256" key="9">
    <source>
        <dbReference type="ARBA" id="ARBA00022801"/>
    </source>
</evidence>
<evidence type="ECO:0000259" key="17">
    <source>
        <dbReference type="Pfam" id="PF16953"/>
    </source>
</evidence>
<dbReference type="PANTHER" id="PTHR13547">
    <property type="match status" value="1"/>
</dbReference>
<evidence type="ECO:0000256" key="2">
    <source>
        <dbReference type="ARBA" id="ARBA00001946"/>
    </source>
</evidence>
<feature type="compositionally biased region" description="Low complexity" evidence="16">
    <location>
        <begin position="603"/>
        <end position="612"/>
    </location>
</feature>
<evidence type="ECO:0000256" key="5">
    <source>
        <dbReference type="ARBA" id="ARBA00012179"/>
    </source>
</evidence>
<comment type="catalytic activity">
    <reaction evidence="1">
        <text>Endonucleolytic cleavage of RNA, removing 5'-extranucleotides from tRNA precursor.</text>
        <dbReference type="EC" id="3.1.26.5"/>
    </reaction>
</comment>
<dbReference type="AlphaFoldDB" id="B8CF13"/>
<evidence type="ECO:0000256" key="1">
    <source>
        <dbReference type="ARBA" id="ARBA00000928"/>
    </source>
</evidence>
<dbReference type="GO" id="GO:0001682">
    <property type="term" value="P:tRNA 5'-leader removal"/>
    <property type="evidence" value="ECO:0000318"/>
    <property type="project" value="GO_Central"/>
</dbReference>
<dbReference type="RefSeq" id="XP_002294639.1">
    <property type="nucleotide sequence ID" value="XM_002294603.1"/>
</dbReference>
<feature type="compositionally biased region" description="Low complexity" evidence="16">
    <location>
        <begin position="1"/>
        <end position="13"/>
    </location>
</feature>
<evidence type="ECO:0000313" key="18">
    <source>
        <dbReference type="EMBL" id="EED87999.1"/>
    </source>
</evidence>
<evidence type="ECO:0000256" key="8">
    <source>
        <dbReference type="ARBA" id="ARBA00022723"/>
    </source>
</evidence>
<dbReference type="GO" id="GO:0046872">
    <property type="term" value="F:metal ion binding"/>
    <property type="evidence" value="ECO:0007669"/>
    <property type="project" value="UniProtKB-KW"/>
</dbReference>
<protein>
    <recommendedName>
        <fullName evidence="14">Mitochondrial ribonuclease P catalytic subunit</fullName>
        <ecNumber evidence="5">3.1.26.5</ecNumber>
    </recommendedName>
    <alternativeName>
        <fullName evidence="15">Mitochondrial ribonuclease P protein 3</fullName>
    </alternativeName>
</protein>
<evidence type="ECO:0000256" key="6">
    <source>
        <dbReference type="ARBA" id="ARBA00022694"/>
    </source>
</evidence>
<dbReference type="InterPro" id="IPR011990">
    <property type="entry name" value="TPR-like_helical_dom_sf"/>
</dbReference>
<dbReference type="GeneID" id="7447769"/>
<dbReference type="GO" id="GO:0004526">
    <property type="term" value="F:ribonuclease P activity"/>
    <property type="evidence" value="ECO:0000318"/>
    <property type="project" value="GO_Central"/>
</dbReference>
<feature type="compositionally biased region" description="Low complexity" evidence="16">
    <location>
        <begin position="388"/>
        <end position="406"/>
    </location>
</feature>
<dbReference type="CDD" id="cd18718">
    <property type="entry name" value="PIN_PRORP"/>
    <property type="match status" value="1"/>
</dbReference>
<dbReference type="EC" id="3.1.26.5" evidence="5"/>
<evidence type="ECO:0000256" key="14">
    <source>
        <dbReference type="ARBA" id="ARBA00044536"/>
    </source>
</evidence>
<evidence type="ECO:0000256" key="11">
    <source>
        <dbReference type="ARBA" id="ARBA00022842"/>
    </source>
</evidence>
<evidence type="ECO:0000256" key="15">
    <source>
        <dbReference type="ARBA" id="ARBA00044559"/>
    </source>
</evidence>
<evidence type="ECO:0000256" key="4">
    <source>
        <dbReference type="ARBA" id="ARBA00007626"/>
    </source>
</evidence>
<feature type="compositionally biased region" description="Low complexity" evidence="16">
    <location>
        <begin position="249"/>
        <end position="258"/>
    </location>
</feature>
<dbReference type="PaxDb" id="35128-Thaps11606"/>
<feature type="compositionally biased region" description="Basic and acidic residues" evidence="16">
    <location>
        <begin position="35"/>
        <end position="55"/>
    </location>
</feature>
<keyword evidence="13" id="KW-0496">Mitochondrion</keyword>
<keyword evidence="7" id="KW-0540">Nuclease</keyword>
<dbReference type="eggNOG" id="KOG1347">
    <property type="taxonomic scope" value="Eukaryota"/>
</dbReference>
<dbReference type="KEGG" id="tps:THAPSDRAFT_11606"/>
<keyword evidence="6" id="KW-0819">tRNA processing</keyword>
<feature type="region of interest" description="Disordered" evidence="16">
    <location>
        <begin position="569"/>
        <end position="615"/>
    </location>
</feature>
<reference evidence="18 19" key="2">
    <citation type="journal article" date="2008" name="Nature">
        <title>The Phaeodactylum genome reveals the evolutionary history of diatom genomes.</title>
        <authorList>
            <person name="Bowler C."/>
            <person name="Allen A.E."/>
            <person name="Badger J.H."/>
            <person name="Grimwood J."/>
            <person name="Jabbari K."/>
            <person name="Kuo A."/>
            <person name="Maheswari U."/>
            <person name="Martens C."/>
            <person name="Maumus F."/>
            <person name="Otillar R.P."/>
            <person name="Rayko E."/>
            <person name="Salamov A."/>
            <person name="Vandepoele K."/>
            <person name="Beszteri B."/>
            <person name="Gruber A."/>
            <person name="Heijde M."/>
            <person name="Katinka M."/>
            <person name="Mock T."/>
            <person name="Valentin K."/>
            <person name="Verret F."/>
            <person name="Berges J.A."/>
            <person name="Brownlee C."/>
            <person name="Cadoret J.P."/>
            <person name="Chiovitti A."/>
            <person name="Choi C.J."/>
            <person name="Coesel S."/>
            <person name="De Martino A."/>
            <person name="Detter J.C."/>
            <person name="Durkin C."/>
            <person name="Falciatore A."/>
            <person name="Fournet J."/>
            <person name="Haruta M."/>
            <person name="Huysman M.J."/>
            <person name="Jenkins B.D."/>
            <person name="Jiroutova K."/>
            <person name="Jorgensen R.E."/>
            <person name="Joubert Y."/>
            <person name="Kaplan A."/>
            <person name="Kroger N."/>
            <person name="Kroth P.G."/>
            <person name="La Roche J."/>
            <person name="Lindquist E."/>
            <person name="Lommer M."/>
            <person name="Martin-Jezequel V."/>
            <person name="Lopez P.J."/>
            <person name="Lucas S."/>
            <person name="Mangogna M."/>
            <person name="McGinnis K."/>
            <person name="Medlin L.K."/>
            <person name="Montsant A."/>
            <person name="Oudot-Le Secq M.P."/>
            <person name="Napoli C."/>
            <person name="Obornik M."/>
            <person name="Parker M.S."/>
            <person name="Petit J.L."/>
            <person name="Porcel B.M."/>
            <person name="Poulsen N."/>
            <person name="Robison M."/>
            <person name="Rychlewski L."/>
            <person name="Rynearson T.A."/>
            <person name="Schmutz J."/>
            <person name="Shapiro H."/>
            <person name="Siaut M."/>
            <person name="Stanley M."/>
            <person name="Sussman M.R."/>
            <person name="Taylor A.R."/>
            <person name="Vardi A."/>
            <person name="von Dassow P."/>
            <person name="Vyverman W."/>
            <person name="Willis A."/>
            <person name="Wyrwicz L.S."/>
            <person name="Rokhsar D.S."/>
            <person name="Weissenbach J."/>
            <person name="Armbrust E.V."/>
            <person name="Green B.R."/>
            <person name="Van de Peer Y."/>
            <person name="Grigoriev I.V."/>
        </authorList>
    </citation>
    <scope>NUCLEOTIDE SEQUENCE [LARGE SCALE GENOMIC DNA]</scope>
    <source>
        <strain evidence="18 19">CCMP1335</strain>
    </source>
</reference>
<dbReference type="HOGENOM" id="CLU_337267_0_0_1"/>
<dbReference type="InterPro" id="IPR033495">
    <property type="entry name" value="MRPP3_PIN_dom"/>
</dbReference>
<dbReference type="Gene3D" id="3.40.50.11980">
    <property type="match status" value="1"/>
</dbReference>
<proteinExistence type="inferred from homology"/>
<keyword evidence="10" id="KW-0862">Zinc</keyword>
<evidence type="ECO:0000256" key="10">
    <source>
        <dbReference type="ARBA" id="ARBA00022833"/>
    </source>
</evidence>
<keyword evidence="9" id="KW-0378">Hydrolase</keyword>
<dbReference type="Proteomes" id="UP000001449">
    <property type="component" value="Chromosome 20"/>
</dbReference>
<dbReference type="GO" id="GO:0005739">
    <property type="term" value="C:mitochondrion"/>
    <property type="evidence" value="ECO:0007669"/>
    <property type="project" value="UniProtKB-SubCell"/>
</dbReference>
<feature type="compositionally biased region" description="Gly residues" evidence="16">
    <location>
        <begin position="188"/>
        <end position="198"/>
    </location>
</feature>
<dbReference type="STRING" id="35128.B8CF13"/>